<dbReference type="GO" id="GO:0005903">
    <property type="term" value="C:brush border"/>
    <property type="evidence" value="ECO:0007669"/>
    <property type="project" value="TreeGrafter"/>
</dbReference>
<evidence type="ECO:0000256" key="6">
    <source>
        <dbReference type="ARBA" id="ARBA00023136"/>
    </source>
</evidence>
<feature type="transmembrane region" description="Helical" evidence="7">
    <location>
        <begin position="404"/>
        <end position="426"/>
    </location>
</feature>
<evidence type="ECO:0000256" key="1">
    <source>
        <dbReference type="ARBA" id="ARBA00004424"/>
    </source>
</evidence>
<gene>
    <name evidence="9" type="primary">LOC106165273</name>
</gene>
<keyword evidence="6 7" id="KW-0472">Membrane</keyword>
<name>A0A1S3ILW9_LINAN</name>
<dbReference type="KEGG" id="lak:106165273"/>
<feature type="transmembrane region" description="Helical" evidence="7">
    <location>
        <begin position="524"/>
        <end position="545"/>
    </location>
</feature>
<comment type="similarity">
    <text evidence="2">Belongs to the SLC34A transporter family.</text>
</comment>
<dbReference type="RefSeq" id="XP_013398891.1">
    <property type="nucleotide sequence ID" value="XM_013543437.1"/>
</dbReference>
<organism evidence="8 9">
    <name type="scientific">Lingula anatina</name>
    <name type="common">Brachiopod</name>
    <name type="synonym">Lingula unguis</name>
    <dbReference type="NCBI Taxonomy" id="7574"/>
    <lineage>
        <taxon>Eukaryota</taxon>
        <taxon>Metazoa</taxon>
        <taxon>Spiralia</taxon>
        <taxon>Lophotrochozoa</taxon>
        <taxon>Brachiopoda</taxon>
        <taxon>Linguliformea</taxon>
        <taxon>Lingulata</taxon>
        <taxon>Lingulida</taxon>
        <taxon>Linguloidea</taxon>
        <taxon>Lingulidae</taxon>
        <taxon>Lingula</taxon>
    </lineage>
</organism>
<reference evidence="9" key="1">
    <citation type="submission" date="2025-08" db="UniProtKB">
        <authorList>
            <consortium name="RefSeq"/>
        </authorList>
    </citation>
    <scope>IDENTIFICATION</scope>
    <source>
        <tissue evidence="9">Gonads</tissue>
    </source>
</reference>
<evidence type="ECO:0000256" key="5">
    <source>
        <dbReference type="ARBA" id="ARBA00022989"/>
    </source>
</evidence>
<keyword evidence="3" id="KW-1003">Cell membrane</keyword>
<feature type="transmembrane region" description="Helical" evidence="7">
    <location>
        <begin position="359"/>
        <end position="384"/>
    </location>
</feature>
<dbReference type="PANTHER" id="PTHR10010">
    <property type="entry name" value="SOLUTE CARRIER FAMILY 34 SODIUM PHOSPHATE , MEMBER 2-RELATED"/>
    <property type="match status" value="1"/>
</dbReference>
<evidence type="ECO:0000256" key="3">
    <source>
        <dbReference type="ARBA" id="ARBA00022475"/>
    </source>
</evidence>
<feature type="transmembrane region" description="Helical" evidence="7">
    <location>
        <begin position="106"/>
        <end position="127"/>
    </location>
</feature>
<dbReference type="NCBIfam" id="TIGR01013">
    <property type="entry name" value="2a58"/>
    <property type="match status" value="1"/>
</dbReference>
<feature type="transmembrane region" description="Helical" evidence="7">
    <location>
        <begin position="64"/>
        <end position="85"/>
    </location>
</feature>
<feature type="transmembrane region" description="Helical" evidence="7">
    <location>
        <begin position="432"/>
        <end position="449"/>
    </location>
</feature>
<dbReference type="Pfam" id="PF02690">
    <property type="entry name" value="Na_Pi_cotrans"/>
    <property type="match status" value="2"/>
</dbReference>
<dbReference type="GO" id="GO:0044341">
    <property type="term" value="P:sodium-dependent phosphate transport"/>
    <property type="evidence" value="ECO:0007669"/>
    <property type="project" value="InterPro"/>
</dbReference>
<dbReference type="PANTHER" id="PTHR10010:SF46">
    <property type="entry name" value="SODIUM-DEPENDENT PHOSPHATE TRANSPORT PROTEIN 2B"/>
    <property type="match status" value="1"/>
</dbReference>
<dbReference type="AlphaFoldDB" id="A0A1S3ILW9"/>
<protein>
    <submittedName>
        <fullName evidence="9">Sodium-dependent phosphate transport protein 2B</fullName>
    </submittedName>
</protein>
<sequence>MSGKFSLHDSTVSLGVKSADSLGSGLQSKAEEADDPWELPELKDNEVPWGELTGWGKVGRVTWIIVRVILLIGLLYMFICSLDFLSSAFRLLGGKSAGEAFAQEELLVNPVAGLMIGVLGTVLLQSSSTTTSIVVSMVASGIIPVQSAIPMIMGANIGTSVTNTIVSLGQISDRSEFMRAFAGATVHDMFNWLTVLILFPIECVSHMLYHLTYVIVNSMELVQNKDSNPALLKALTSPFTKLIVEVDKGVITKIAKNEVPANTPVIKLKCKTGNKLTVKSAVSAFTGCPPANGTLAGVSSWPANATDPMSACQDRTVDGDTYCTVTNSTCTWTYIYEKKDEKVDCNYLMFPLTKIWSDAAIGALVLVIALAILIFCLVCIVKLLHSLLRGKIAKIVKKTVNANFPGKLACLTGYLAIIVGVIVTILVQSSSIFTSAITPLVGIGVIHIDRMYPLTLGANIGTTVTAILASFTQSNGFELAFQVAMCHLFFNLIGIMIWYPFPFMRKVPIGLAKTLGEKTAGHRWFAVLYLVIMFFGFPAMVFALSIPGWQYLLGIGGPLLLFFIIIIVINVIQVKRPGCLPAKLRNWDFLPIWCHSLSPYDRWCNCCSCCTKEVPADERDRGKAVEVMVVGEDNIGYNSYGDYPNGSLGQNMESTNM</sequence>
<proteinExistence type="inferred from homology"/>
<evidence type="ECO:0000313" key="9">
    <source>
        <dbReference type="RefSeq" id="XP_013398891.1"/>
    </source>
</evidence>
<dbReference type="NCBIfam" id="NF037997">
    <property type="entry name" value="Na_Pi_symport"/>
    <property type="match status" value="1"/>
</dbReference>
<feature type="transmembrane region" description="Helical" evidence="7">
    <location>
        <begin position="551"/>
        <end position="572"/>
    </location>
</feature>
<feature type="transmembrane region" description="Helical" evidence="7">
    <location>
        <begin position="189"/>
        <end position="209"/>
    </location>
</feature>
<evidence type="ECO:0000256" key="4">
    <source>
        <dbReference type="ARBA" id="ARBA00022692"/>
    </source>
</evidence>
<dbReference type="GeneID" id="106165273"/>
<dbReference type="OrthoDB" id="76259at2759"/>
<comment type="subcellular location">
    <subcellularLocation>
        <location evidence="1">Apical cell membrane</location>
        <topology evidence="1">Multi-pass membrane protein</topology>
    </subcellularLocation>
</comment>
<dbReference type="OMA" id="FTAKCCC"/>
<evidence type="ECO:0000313" key="8">
    <source>
        <dbReference type="Proteomes" id="UP000085678"/>
    </source>
</evidence>
<dbReference type="GO" id="GO:0031982">
    <property type="term" value="C:vesicle"/>
    <property type="evidence" value="ECO:0007669"/>
    <property type="project" value="TreeGrafter"/>
</dbReference>
<keyword evidence="5 7" id="KW-1133">Transmembrane helix</keyword>
<dbReference type="GO" id="GO:0016324">
    <property type="term" value="C:apical plasma membrane"/>
    <property type="evidence" value="ECO:0007669"/>
    <property type="project" value="UniProtKB-SubCell"/>
</dbReference>
<dbReference type="GO" id="GO:0005436">
    <property type="term" value="F:sodium:phosphate symporter activity"/>
    <property type="evidence" value="ECO:0007669"/>
    <property type="project" value="InterPro"/>
</dbReference>
<feature type="transmembrane region" description="Helical" evidence="7">
    <location>
        <begin position="479"/>
        <end position="503"/>
    </location>
</feature>
<keyword evidence="8" id="KW-1185">Reference proteome</keyword>
<dbReference type="STRING" id="7574.A0A1S3ILW9"/>
<dbReference type="InterPro" id="IPR003841">
    <property type="entry name" value="Na/Pi_transpt"/>
</dbReference>
<keyword evidence="4 7" id="KW-0812">Transmembrane</keyword>
<dbReference type="Proteomes" id="UP000085678">
    <property type="component" value="Unplaced"/>
</dbReference>
<feature type="transmembrane region" description="Helical" evidence="7">
    <location>
        <begin position="456"/>
        <end position="473"/>
    </location>
</feature>
<dbReference type="InParanoid" id="A0A1S3ILW9"/>
<evidence type="ECO:0000256" key="2">
    <source>
        <dbReference type="ARBA" id="ARBA00005808"/>
    </source>
</evidence>
<evidence type="ECO:0000256" key="7">
    <source>
        <dbReference type="SAM" id="Phobius"/>
    </source>
</evidence>
<accession>A0A1S3ILW9</accession>